<evidence type="ECO:0000256" key="1">
    <source>
        <dbReference type="ARBA" id="ARBA00022553"/>
    </source>
</evidence>
<dbReference type="SUPFAM" id="SSF68906">
    <property type="entry name" value="SAP domain"/>
    <property type="match status" value="1"/>
</dbReference>
<evidence type="ECO:0000256" key="3">
    <source>
        <dbReference type="SAM" id="MobiDB-lite"/>
    </source>
</evidence>
<feature type="compositionally biased region" description="Low complexity" evidence="3">
    <location>
        <begin position="44"/>
        <end position="60"/>
    </location>
</feature>
<evidence type="ECO:0000259" key="4">
    <source>
        <dbReference type="PROSITE" id="PS50800"/>
    </source>
</evidence>
<dbReference type="STRING" id="1507870.A0A1V8TB93"/>
<organism evidence="5 6">
    <name type="scientific">Cryoendolithus antarcticus</name>
    <dbReference type="NCBI Taxonomy" id="1507870"/>
    <lineage>
        <taxon>Eukaryota</taxon>
        <taxon>Fungi</taxon>
        <taxon>Dikarya</taxon>
        <taxon>Ascomycota</taxon>
        <taxon>Pezizomycotina</taxon>
        <taxon>Dothideomycetes</taxon>
        <taxon>Dothideomycetidae</taxon>
        <taxon>Cladosporiales</taxon>
        <taxon>Cladosporiaceae</taxon>
        <taxon>Cryoendolithus</taxon>
    </lineage>
</organism>
<comment type="similarity">
    <text evidence="2">Belongs to the SAP domain-containing ribonucleoprotein family.</text>
</comment>
<dbReference type="SMART" id="SM00513">
    <property type="entry name" value="SAP"/>
    <property type="match status" value="1"/>
</dbReference>
<dbReference type="PROSITE" id="PS50800">
    <property type="entry name" value="SAP"/>
    <property type="match status" value="1"/>
</dbReference>
<dbReference type="Gene3D" id="1.10.720.30">
    <property type="entry name" value="SAP domain"/>
    <property type="match status" value="1"/>
</dbReference>
<dbReference type="InterPro" id="IPR003034">
    <property type="entry name" value="SAP_dom"/>
</dbReference>
<dbReference type="EMBL" id="NAJO01000012">
    <property type="protein sequence ID" value="OQO08656.1"/>
    <property type="molecule type" value="Genomic_DNA"/>
</dbReference>
<dbReference type="Proteomes" id="UP000192596">
    <property type="component" value="Unassembled WGS sequence"/>
</dbReference>
<comment type="caution">
    <text evidence="5">The sequence shown here is derived from an EMBL/GenBank/DDBJ whole genome shotgun (WGS) entry which is preliminary data.</text>
</comment>
<dbReference type="InterPro" id="IPR040746">
    <property type="entry name" value="THO1_MOS11_C"/>
</dbReference>
<feature type="compositionally biased region" description="Basic and acidic residues" evidence="3">
    <location>
        <begin position="226"/>
        <end position="240"/>
    </location>
</feature>
<dbReference type="OrthoDB" id="445357at2759"/>
<dbReference type="GO" id="GO:0016973">
    <property type="term" value="P:poly(A)+ mRNA export from nucleus"/>
    <property type="evidence" value="ECO:0007669"/>
    <property type="project" value="TreeGrafter"/>
</dbReference>
<feature type="region of interest" description="Disordered" evidence="3">
    <location>
        <begin position="1"/>
        <end position="156"/>
    </location>
</feature>
<feature type="compositionally biased region" description="Basic and acidic residues" evidence="3">
    <location>
        <begin position="250"/>
        <end position="259"/>
    </location>
</feature>
<dbReference type="PANTHER" id="PTHR46551">
    <property type="entry name" value="SAP DOMAIN-CONTAINING RIBONUCLEOPROTEIN"/>
    <property type="match status" value="1"/>
</dbReference>
<dbReference type="InterPro" id="IPR036361">
    <property type="entry name" value="SAP_dom_sf"/>
</dbReference>
<keyword evidence="1" id="KW-0597">Phosphoprotein</keyword>
<dbReference type="AlphaFoldDB" id="A0A1V8TB93"/>
<feature type="compositionally biased region" description="Basic and acidic residues" evidence="3">
    <location>
        <begin position="1"/>
        <end position="43"/>
    </location>
</feature>
<proteinExistence type="inferred from homology"/>
<feature type="domain" description="SAP" evidence="4">
    <location>
        <begin position="4"/>
        <end position="38"/>
    </location>
</feature>
<keyword evidence="6" id="KW-1185">Reference proteome</keyword>
<name>A0A1V8TB93_9PEZI</name>
<gene>
    <name evidence="5" type="ORF">B0A48_06526</name>
</gene>
<dbReference type="Pfam" id="PF02037">
    <property type="entry name" value="SAP"/>
    <property type="match status" value="1"/>
</dbReference>
<feature type="region of interest" description="Disordered" evidence="3">
    <location>
        <begin position="182"/>
        <end position="272"/>
    </location>
</feature>
<accession>A0A1V8TB93</accession>
<dbReference type="InParanoid" id="A0A1V8TB93"/>
<evidence type="ECO:0000313" key="5">
    <source>
        <dbReference type="EMBL" id="OQO08656.1"/>
    </source>
</evidence>
<feature type="compositionally biased region" description="Acidic residues" evidence="3">
    <location>
        <begin position="61"/>
        <end position="71"/>
    </location>
</feature>
<dbReference type="GO" id="GO:0005634">
    <property type="term" value="C:nucleus"/>
    <property type="evidence" value="ECO:0007669"/>
    <property type="project" value="TreeGrafter"/>
</dbReference>
<dbReference type="InterPro" id="IPR052240">
    <property type="entry name" value="SAP_domain_ribonucleoprotein"/>
</dbReference>
<evidence type="ECO:0000256" key="2">
    <source>
        <dbReference type="ARBA" id="ARBA00046328"/>
    </source>
</evidence>
<reference evidence="6" key="1">
    <citation type="submission" date="2017-03" db="EMBL/GenBank/DDBJ databases">
        <title>Genomes of endolithic fungi from Antarctica.</title>
        <authorList>
            <person name="Coleine C."/>
            <person name="Masonjones S."/>
            <person name="Stajich J.E."/>
        </authorList>
    </citation>
    <scope>NUCLEOTIDE SEQUENCE [LARGE SCALE GENOMIC DNA]</scope>
    <source>
        <strain evidence="6">CCFEE 5527</strain>
    </source>
</reference>
<dbReference type="Pfam" id="PF18592">
    <property type="entry name" value="Tho1_MOS11_C"/>
    <property type="match status" value="1"/>
</dbReference>
<protein>
    <recommendedName>
        <fullName evidence="4">SAP domain-containing protein</fullName>
    </recommendedName>
</protein>
<evidence type="ECO:0000313" key="6">
    <source>
        <dbReference type="Proteomes" id="UP000192596"/>
    </source>
</evidence>
<feature type="compositionally biased region" description="Basic and acidic residues" evidence="3">
    <location>
        <begin position="200"/>
        <end position="219"/>
    </location>
</feature>
<feature type="compositionally biased region" description="Low complexity" evidence="3">
    <location>
        <begin position="115"/>
        <end position="133"/>
    </location>
</feature>
<dbReference type="FunCoup" id="A0A1V8TB93">
    <property type="interactions" value="36"/>
</dbReference>
<sequence length="272" mass="28819">MADYAKKKNDELATLCKERGLPHTGKKADLVKRLEDHDAKDTTTAKPAATSTTSSTTLAAAEEEIDWDDEPAAANTVVPTVSHPEATGTTEGGLGAAKNPQAVPNQAVGEDITRPAAAPASNAEAAAASAEPAVTEPEKPAIDFSAGLETRTLDDEIAKRKRRAEKFGLDISQDETLKQLERAKRFGTNTLPGGLNSALPEKRERGEKRGREGGKEGGARKQSRGRNGEKREGGGEKKNGAVESKPSGLSEKDRETAEKRKARFAKPAEAEA</sequence>
<dbReference type="PANTHER" id="PTHR46551:SF1">
    <property type="entry name" value="SAP DOMAIN-CONTAINING RIBONUCLEOPROTEIN"/>
    <property type="match status" value="1"/>
</dbReference>